<accession>A0A0F9I1B2</accession>
<evidence type="ECO:0000313" key="1">
    <source>
        <dbReference type="EMBL" id="KKM13429.1"/>
    </source>
</evidence>
<comment type="caution">
    <text evidence="1">The sequence shown here is derived from an EMBL/GenBank/DDBJ whole genome shotgun (WGS) entry which is preliminary data.</text>
</comment>
<reference evidence="1" key="1">
    <citation type="journal article" date="2015" name="Nature">
        <title>Complex archaea that bridge the gap between prokaryotes and eukaryotes.</title>
        <authorList>
            <person name="Spang A."/>
            <person name="Saw J.H."/>
            <person name="Jorgensen S.L."/>
            <person name="Zaremba-Niedzwiedzka K."/>
            <person name="Martijn J."/>
            <person name="Lind A.E."/>
            <person name="van Eijk R."/>
            <person name="Schleper C."/>
            <person name="Guy L."/>
            <person name="Ettema T.J."/>
        </authorList>
    </citation>
    <scope>NUCLEOTIDE SEQUENCE</scope>
</reference>
<sequence length="92" mass="10732">MEFFDFLNKRLNAIAKERALITVKAKYDGKCRVLSFSEKMGIRAEDMNFSECTDIVEELKKDFAIQVGVEKQKIYVKLLGVFKDFIKEEKDV</sequence>
<gene>
    <name evidence="1" type="ORF">LCGC14_1716260</name>
</gene>
<name>A0A0F9I1B2_9ZZZZ</name>
<proteinExistence type="predicted"/>
<dbReference type="AlphaFoldDB" id="A0A0F9I1B2"/>
<protein>
    <submittedName>
        <fullName evidence="1">Uncharacterized protein</fullName>
    </submittedName>
</protein>
<organism evidence="1">
    <name type="scientific">marine sediment metagenome</name>
    <dbReference type="NCBI Taxonomy" id="412755"/>
    <lineage>
        <taxon>unclassified sequences</taxon>
        <taxon>metagenomes</taxon>
        <taxon>ecological metagenomes</taxon>
    </lineage>
</organism>
<dbReference type="EMBL" id="LAZR01015379">
    <property type="protein sequence ID" value="KKM13429.1"/>
    <property type="molecule type" value="Genomic_DNA"/>
</dbReference>